<proteinExistence type="predicted"/>
<evidence type="ECO:0000313" key="1">
    <source>
        <dbReference type="EMBL" id="BBM48592.1"/>
    </source>
</evidence>
<accession>A0A510KAA2</accession>
<protein>
    <submittedName>
        <fullName evidence="1">Uncharacterized protein</fullName>
    </submittedName>
</protein>
<name>A0A510KAA2_9FUSO</name>
<organism evidence="1 2">
    <name type="scientific">Leptotrichia wadei</name>
    <dbReference type="NCBI Taxonomy" id="157687"/>
    <lineage>
        <taxon>Bacteria</taxon>
        <taxon>Fusobacteriati</taxon>
        <taxon>Fusobacteriota</taxon>
        <taxon>Fusobacteriia</taxon>
        <taxon>Fusobacteriales</taxon>
        <taxon>Leptotrichiaceae</taxon>
        <taxon>Leptotrichia</taxon>
    </lineage>
</organism>
<dbReference type="Proteomes" id="UP000321397">
    <property type="component" value="Chromosome"/>
</dbReference>
<gene>
    <name evidence="1" type="ORF">JMUB3933_2111</name>
</gene>
<dbReference type="AlphaFoldDB" id="A0A510KAA2"/>
<reference evidence="1 2" key="1">
    <citation type="submission" date="2019-07" db="EMBL/GenBank/DDBJ databases">
        <title>Complete Genome Sequence of Leptotrichia wadei Strain JMUB3933.</title>
        <authorList>
            <person name="Watanabe S."/>
            <person name="Cui L."/>
        </authorList>
    </citation>
    <scope>NUCLEOTIDE SEQUENCE [LARGE SCALE GENOMIC DNA]</scope>
    <source>
        <strain evidence="1 2">JMUB3933</strain>
    </source>
</reference>
<evidence type="ECO:0000313" key="2">
    <source>
        <dbReference type="Proteomes" id="UP000321397"/>
    </source>
</evidence>
<dbReference type="EMBL" id="AP019834">
    <property type="protein sequence ID" value="BBM48592.1"/>
    <property type="molecule type" value="Genomic_DNA"/>
</dbReference>
<sequence>MYFSGKRTSSLEKVIEMECLPEIVNETGKSTNIPYLRGGECPVREVLKEISQSKIF</sequence>